<feature type="region of interest" description="Disordered" evidence="1">
    <location>
        <begin position="247"/>
        <end position="267"/>
    </location>
</feature>
<name>A0A2Z7AHA7_9LAMI</name>
<proteinExistence type="predicted"/>
<dbReference type="Proteomes" id="UP000250235">
    <property type="component" value="Unassembled WGS sequence"/>
</dbReference>
<keyword evidence="3" id="KW-1185">Reference proteome</keyword>
<evidence type="ECO:0000313" key="2">
    <source>
        <dbReference type="EMBL" id="KZV20946.1"/>
    </source>
</evidence>
<gene>
    <name evidence="2" type="ORF">F511_38291</name>
</gene>
<protein>
    <submittedName>
        <fullName evidence="2">Uncharacterized protein</fullName>
    </submittedName>
</protein>
<feature type="compositionally biased region" description="Polar residues" evidence="1">
    <location>
        <begin position="151"/>
        <end position="161"/>
    </location>
</feature>
<organism evidence="2 3">
    <name type="scientific">Dorcoceras hygrometricum</name>
    <dbReference type="NCBI Taxonomy" id="472368"/>
    <lineage>
        <taxon>Eukaryota</taxon>
        <taxon>Viridiplantae</taxon>
        <taxon>Streptophyta</taxon>
        <taxon>Embryophyta</taxon>
        <taxon>Tracheophyta</taxon>
        <taxon>Spermatophyta</taxon>
        <taxon>Magnoliopsida</taxon>
        <taxon>eudicotyledons</taxon>
        <taxon>Gunneridae</taxon>
        <taxon>Pentapetalae</taxon>
        <taxon>asterids</taxon>
        <taxon>lamiids</taxon>
        <taxon>Lamiales</taxon>
        <taxon>Gesneriaceae</taxon>
        <taxon>Didymocarpoideae</taxon>
        <taxon>Trichosporeae</taxon>
        <taxon>Loxocarpinae</taxon>
        <taxon>Dorcoceras</taxon>
    </lineage>
</organism>
<dbReference type="AlphaFoldDB" id="A0A2Z7AHA7"/>
<dbReference type="EMBL" id="KV015042">
    <property type="protein sequence ID" value="KZV20946.1"/>
    <property type="molecule type" value="Genomic_DNA"/>
</dbReference>
<feature type="compositionally biased region" description="Polar residues" evidence="1">
    <location>
        <begin position="254"/>
        <end position="267"/>
    </location>
</feature>
<evidence type="ECO:0000256" key="1">
    <source>
        <dbReference type="SAM" id="MobiDB-lite"/>
    </source>
</evidence>
<sequence length="267" mass="29662">MGLKETGIDQLALHSVQLGYLKILQMGNTNPNNTKAGKEIRGQASVRRAIKTSNHATCYNRCHEMHEGYQGRTARPVNQLEIHLSQPLYHARCINRGNHRSVIFRARQPITARWYSDTTNQSVTTPMIALDFSGTTHQSASRNVALKSGHHQSVNQPQDQPSDVVFSKEHQNDAASLQQLTTDSLQNNQQLVVLINSNDDVLHPLQELGVNSRHKALNQNAAFQRIKTTSRCSHDWFLKPAAGHSAGTIPHNATADSATIQQSTQKD</sequence>
<reference evidence="2 3" key="1">
    <citation type="journal article" date="2015" name="Proc. Natl. Acad. Sci. U.S.A.">
        <title>The resurrection genome of Boea hygrometrica: A blueprint for survival of dehydration.</title>
        <authorList>
            <person name="Xiao L."/>
            <person name="Yang G."/>
            <person name="Zhang L."/>
            <person name="Yang X."/>
            <person name="Zhao S."/>
            <person name="Ji Z."/>
            <person name="Zhou Q."/>
            <person name="Hu M."/>
            <person name="Wang Y."/>
            <person name="Chen M."/>
            <person name="Xu Y."/>
            <person name="Jin H."/>
            <person name="Xiao X."/>
            <person name="Hu G."/>
            <person name="Bao F."/>
            <person name="Hu Y."/>
            <person name="Wan P."/>
            <person name="Li L."/>
            <person name="Deng X."/>
            <person name="Kuang T."/>
            <person name="Xiang C."/>
            <person name="Zhu J.K."/>
            <person name="Oliver M.J."/>
            <person name="He Y."/>
        </authorList>
    </citation>
    <scope>NUCLEOTIDE SEQUENCE [LARGE SCALE GENOMIC DNA]</scope>
    <source>
        <strain evidence="3">cv. XS01</strain>
    </source>
</reference>
<feature type="region of interest" description="Disordered" evidence="1">
    <location>
        <begin position="141"/>
        <end position="173"/>
    </location>
</feature>
<accession>A0A2Z7AHA7</accession>
<evidence type="ECO:0000313" key="3">
    <source>
        <dbReference type="Proteomes" id="UP000250235"/>
    </source>
</evidence>